<dbReference type="CDD" id="cd00200">
    <property type="entry name" value="WD40"/>
    <property type="match status" value="1"/>
</dbReference>
<sequence>MPSSGLSINEADIVRLILEFLQNRELNISMLSVERETGIVNGIFSDDMLFLRQLILDGQWDDVIEFIQPLGSIDGFDLQKVQYIVMKHKYLELLCIKSEPSAFQNYELTVDEVVKCLNNLESLCPSKEEYNVLCLLLTVPKLSDHSEYTNWNPSNARVKCFNDICPFIEKFLTSEKKKTLAENDRLMQLILKGMLYESCVEFCQTQATSTSNEGNEELELSFPSVFSNSGFSDADLSLLSWLQYIPSETFSCPFEQKPLKVDVDPLVKPSLEASWSEQILVTPIKPKMFPHSAVPTSRPRSADFMTRSLNPQFDGLAFGLLKSRPIGMTQSINTPNSLSRSITPGFGLDGAKKNPMLMSIDRLFSQGEVLDTEASISVSEEPKSPLLKSSNAYTGKKISIEPTGRKTPPKIATPPMSQAKRKSLTGDSQSPRSQSPARTVSTKENISDVSASTELLHEYQKQKQKLKEKLEKQDMEREKVQRELMEIMRRQDEIVIQSQERPFQTQDDFDLDTPQRMALGNGPVSAPVTPYSHEGYNILETPQFTPFITPTHHKTPLPGPPIFDLTNNISDSETDSTFIENDKNNLVANTSKTVKALVNQEVKDNLNKDSSRGNNSTLDQNSIVENSDQQTDMTNKRNKSISYSIPTEKFDLNKIGSSATLPRRSGPKSKGSVQTTGTVCRSKLPGTKKPGLSPGPSTPKCSPSKSSTGPSTPKSSPSKSKTSPTRPNSLKVPSKLDRTKTGSSPLGSRETKAHRDSPTTVQHRVSPKPSPEQLTSSPRRQPKQIENKSNKPRFVPVASLEDAQAIRTVTFHPAGNLFAVGSNSKILRICEFPDVSNLSENCIIEDAKVVHRKNKHHKGSIYCSAWSPLGDMIASGSNDKTIKMFKFDIDDCTDGPEMELTCHDGTIRDLVFMQDTINRSSLLVSGGAGDCKIYVTDCETGMPVRAMMGHSGHVYSLHTTGGCMFVSGSQDKTARFWDLRASTAITVVPSATGSAFASVCIDPSGRLLSSGHEDGSIMLYDIRGSRGIQNFKPHKGECRSARFSMNAYYLLSTSYDQKVVLTDLHGKFYYLLFTLYDQKVVLTDLHGDLLKPLPSVVVAEHQDKALQCRWHPSQLAFVTTGADKTAVCWGLPVV</sequence>
<feature type="compositionally biased region" description="Low complexity" evidence="2">
    <location>
        <begin position="694"/>
        <end position="725"/>
    </location>
</feature>
<dbReference type="InterPro" id="IPR001680">
    <property type="entry name" value="WD40_rpt"/>
</dbReference>
<dbReference type="InterPro" id="IPR006594">
    <property type="entry name" value="LisH"/>
</dbReference>
<dbReference type="SMART" id="SM00668">
    <property type="entry name" value="CTLH"/>
    <property type="match status" value="1"/>
</dbReference>
<evidence type="ECO:0000256" key="1">
    <source>
        <dbReference type="PROSITE-ProRule" id="PRU00221"/>
    </source>
</evidence>
<dbReference type="EMBL" id="CACVKT020002496">
    <property type="protein sequence ID" value="CAC5378145.1"/>
    <property type="molecule type" value="Genomic_DNA"/>
</dbReference>
<dbReference type="Pfam" id="PF25602">
    <property type="entry name" value="WDR47_COR"/>
    <property type="match status" value="1"/>
</dbReference>
<feature type="compositionally biased region" description="Polar residues" evidence="2">
    <location>
        <begin position="612"/>
        <end position="633"/>
    </location>
</feature>
<feature type="region of interest" description="Disordered" evidence="2">
    <location>
        <begin position="654"/>
        <end position="793"/>
    </location>
</feature>
<dbReference type="InterPro" id="IPR036322">
    <property type="entry name" value="WD40_repeat_dom_sf"/>
</dbReference>
<dbReference type="Pfam" id="PF00400">
    <property type="entry name" value="WD40"/>
    <property type="match status" value="4"/>
</dbReference>
<feature type="repeat" description="WD" evidence="1">
    <location>
        <begin position="854"/>
        <end position="888"/>
    </location>
</feature>
<feature type="domain" description="CTLH" evidence="3">
    <location>
        <begin position="44"/>
        <end position="101"/>
    </location>
</feature>
<dbReference type="Proteomes" id="UP000507470">
    <property type="component" value="Unassembled WGS sequence"/>
</dbReference>
<feature type="compositionally biased region" description="Polar residues" evidence="2">
    <location>
        <begin position="425"/>
        <end position="453"/>
    </location>
</feature>
<dbReference type="Gene3D" id="2.130.10.10">
    <property type="entry name" value="YVTN repeat-like/Quinoprotein amine dehydrogenase"/>
    <property type="match status" value="2"/>
</dbReference>
<protein>
    <submittedName>
        <fullName evidence="4">WD repeat-containing protein 47</fullName>
    </submittedName>
</protein>
<proteinExistence type="predicted"/>
<evidence type="ECO:0000313" key="4">
    <source>
        <dbReference type="EMBL" id="CAC5378145.1"/>
    </source>
</evidence>
<dbReference type="OrthoDB" id="187712at2759"/>
<evidence type="ECO:0000256" key="2">
    <source>
        <dbReference type="SAM" id="MobiDB-lite"/>
    </source>
</evidence>
<keyword evidence="1" id="KW-0853">WD repeat</keyword>
<dbReference type="PROSITE" id="PS50082">
    <property type="entry name" value="WD_REPEATS_2"/>
    <property type="match status" value="2"/>
</dbReference>
<reference evidence="4 5" key="1">
    <citation type="submission" date="2020-06" db="EMBL/GenBank/DDBJ databases">
        <authorList>
            <person name="Li R."/>
            <person name="Bekaert M."/>
        </authorList>
    </citation>
    <scope>NUCLEOTIDE SEQUENCE [LARGE SCALE GENOMIC DNA]</scope>
    <source>
        <strain evidence="5">wild</strain>
    </source>
</reference>
<name>A0A6J8B2S2_MYTCO</name>
<dbReference type="SMART" id="SM00320">
    <property type="entry name" value="WD40"/>
    <property type="match status" value="7"/>
</dbReference>
<evidence type="ECO:0000259" key="3">
    <source>
        <dbReference type="PROSITE" id="PS50897"/>
    </source>
</evidence>
<dbReference type="AlphaFoldDB" id="A0A6J8B2S2"/>
<dbReference type="InterPro" id="IPR057749">
    <property type="entry name" value="WDR47_COR"/>
</dbReference>
<feature type="region of interest" description="Disordered" evidence="2">
    <location>
        <begin position="604"/>
        <end position="642"/>
    </location>
</feature>
<dbReference type="InterPro" id="IPR006595">
    <property type="entry name" value="CTLH_C"/>
</dbReference>
<gene>
    <name evidence="4" type="ORF">MCOR_14376</name>
</gene>
<evidence type="ECO:0000313" key="5">
    <source>
        <dbReference type="Proteomes" id="UP000507470"/>
    </source>
</evidence>
<dbReference type="PROSITE" id="PS50897">
    <property type="entry name" value="CTLH"/>
    <property type="match status" value="1"/>
</dbReference>
<dbReference type="SUPFAM" id="SSF50978">
    <property type="entry name" value="WD40 repeat-like"/>
    <property type="match status" value="1"/>
</dbReference>
<keyword evidence="5" id="KW-1185">Reference proteome</keyword>
<dbReference type="PROSITE" id="PS50896">
    <property type="entry name" value="LISH"/>
    <property type="match status" value="1"/>
</dbReference>
<dbReference type="InterPro" id="IPR040067">
    <property type="entry name" value="WDR47"/>
</dbReference>
<dbReference type="PANTHER" id="PTHR19863">
    <property type="entry name" value="NEMITIN (NEURONAL ENRICHED MAP INTERACTING PROTEIN) HOMOLOG"/>
    <property type="match status" value="1"/>
</dbReference>
<dbReference type="PANTHER" id="PTHR19863:SF11">
    <property type="entry name" value="WD REPEAT-CONTAINING PROTEIN 47-LIKE PROTEIN"/>
    <property type="match status" value="1"/>
</dbReference>
<feature type="region of interest" description="Disordered" evidence="2">
    <location>
        <begin position="397"/>
        <end position="453"/>
    </location>
</feature>
<feature type="repeat" description="WD" evidence="1">
    <location>
        <begin position="947"/>
        <end position="987"/>
    </location>
</feature>
<accession>A0A6J8B2S2</accession>
<dbReference type="PROSITE" id="PS50294">
    <property type="entry name" value="WD_REPEATS_REGION"/>
    <property type="match status" value="1"/>
</dbReference>
<dbReference type="InterPro" id="IPR015943">
    <property type="entry name" value="WD40/YVTN_repeat-like_dom_sf"/>
</dbReference>
<organism evidence="4 5">
    <name type="scientific">Mytilus coruscus</name>
    <name type="common">Sea mussel</name>
    <dbReference type="NCBI Taxonomy" id="42192"/>
    <lineage>
        <taxon>Eukaryota</taxon>
        <taxon>Metazoa</taxon>
        <taxon>Spiralia</taxon>
        <taxon>Lophotrochozoa</taxon>
        <taxon>Mollusca</taxon>
        <taxon>Bivalvia</taxon>
        <taxon>Autobranchia</taxon>
        <taxon>Pteriomorphia</taxon>
        <taxon>Mytilida</taxon>
        <taxon>Mytiloidea</taxon>
        <taxon>Mytilidae</taxon>
        <taxon>Mytilinae</taxon>
        <taxon>Mytilus</taxon>
    </lineage>
</organism>